<keyword evidence="5" id="KW-1185">Reference proteome</keyword>
<dbReference type="EMBL" id="JBDPZD010000004">
    <property type="protein sequence ID" value="MEO3692758.1"/>
    <property type="molecule type" value="Genomic_DNA"/>
</dbReference>
<keyword evidence="2 4" id="KW-0378">Hydrolase</keyword>
<reference evidence="4 5" key="1">
    <citation type="submission" date="2024-05" db="EMBL/GenBank/DDBJ databases">
        <title>Roseateles sp. DJS-2-20 16S ribosomal RNA gene Genome sequencing and assembly.</title>
        <authorList>
            <person name="Woo H."/>
        </authorList>
    </citation>
    <scope>NUCLEOTIDE SEQUENCE [LARGE SCALE GENOMIC DNA]</scope>
    <source>
        <strain evidence="4 5">DJS-2-20</strain>
    </source>
</reference>
<feature type="signal peptide" evidence="3">
    <location>
        <begin position="1"/>
        <end position="25"/>
    </location>
</feature>
<evidence type="ECO:0000256" key="3">
    <source>
        <dbReference type="SAM" id="SignalP"/>
    </source>
</evidence>
<evidence type="ECO:0000256" key="1">
    <source>
        <dbReference type="ARBA" id="ARBA00005622"/>
    </source>
</evidence>
<gene>
    <name evidence="4" type="ORF">ABDJ85_14865</name>
</gene>
<dbReference type="Pfam" id="PF00756">
    <property type="entry name" value="Esterase"/>
    <property type="match status" value="1"/>
</dbReference>
<evidence type="ECO:0000256" key="2">
    <source>
        <dbReference type="ARBA" id="ARBA00022801"/>
    </source>
</evidence>
<comment type="similarity">
    <text evidence="1">Belongs to the esterase D family.</text>
</comment>
<dbReference type="InterPro" id="IPR029058">
    <property type="entry name" value="AB_hydrolase_fold"/>
</dbReference>
<dbReference type="PROSITE" id="PS51257">
    <property type="entry name" value="PROKAR_LIPOPROTEIN"/>
    <property type="match status" value="1"/>
</dbReference>
<dbReference type="Gene3D" id="3.40.50.1820">
    <property type="entry name" value="alpha/beta hydrolase"/>
    <property type="match status" value="1"/>
</dbReference>
<evidence type="ECO:0000313" key="4">
    <source>
        <dbReference type="EMBL" id="MEO3692758.1"/>
    </source>
</evidence>
<dbReference type="Proteomes" id="UP001495147">
    <property type="component" value="Unassembled WGS sequence"/>
</dbReference>
<dbReference type="InterPro" id="IPR000801">
    <property type="entry name" value="Esterase-like"/>
</dbReference>
<organism evidence="4 5">
    <name type="scientific">Roseateles paludis</name>
    <dbReference type="NCBI Taxonomy" id="3145238"/>
    <lineage>
        <taxon>Bacteria</taxon>
        <taxon>Pseudomonadati</taxon>
        <taxon>Pseudomonadota</taxon>
        <taxon>Betaproteobacteria</taxon>
        <taxon>Burkholderiales</taxon>
        <taxon>Sphaerotilaceae</taxon>
        <taxon>Roseateles</taxon>
    </lineage>
</organism>
<keyword evidence="3" id="KW-0732">Signal</keyword>
<comment type="caution">
    <text evidence="4">The sequence shown here is derived from an EMBL/GenBank/DDBJ whole genome shotgun (WGS) entry which is preliminary data.</text>
</comment>
<dbReference type="InterPro" id="IPR052558">
    <property type="entry name" value="Siderophore_Hydrolase_D"/>
</dbReference>
<name>A0ABV0G4U1_9BURK</name>
<protein>
    <submittedName>
        <fullName evidence="4">Alpha/beta hydrolase-fold protein</fullName>
    </submittedName>
</protein>
<evidence type="ECO:0000313" key="5">
    <source>
        <dbReference type="Proteomes" id="UP001495147"/>
    </source>
</evidence>
<sequence>MNRRSLLAACLSLACYFGVTSAAHAQAAAPKYPPHSLDNTELRVLPTNADGRSYQLHVHLPASFGTDKARRYPVLFVTDGYWDLATMAVSYNNQVYDKVLPEMIIVGLGYAGQNLDYGSMRGWELSPVRLGMLNFGSGHADKFLASIEKDIIPFVEREYRADPAQRFLGGSSLGGLFTLYAMYTKPELFKGYIAASPAVGLDDDWLIRRARDWAKSGKPINARLYVTGAEFEWPKFLAAIKRYQAALPELKHPGLTFQSRIIDGERHAGTKAESYARGLRFVFAPLAPETGPDKDN</sequence>
<feature type="chain" id="PRO_5047142970" evidence="3">
    <location>
        <begin position="26"/>
        <end position="296"/>
    </location>
</feature>
<accession>A0ABV0G4U1</accession>
<dbReference type="PANTHER" id="PTHR40841:SF2">
    <property type="entry name" value="SIDEROPHORE-DEGRADING ESTERASE (EUROFUNG)"/>
    <property type="match status" value="1"/>
</dbReference>
<dbReference type="PANTHER" id="PTHR40841">
    <property type="entry name" value="SIDEROPHORE TRIACETYLFUSARININE C ESTERASE"/>
    <property type="match status" value="1"/>
</dbReference>
<proteinExistence type="inferred from homology"/>
<dbReference type="GO" id="GO:0016787">
    <property type="term" value="F:hydrolase activity"/>
    <property type="evidence" value="ECO:0007669"/>
    <property type="project" value="UniProtKB-KW"/>
</dbReference>
<dbReference type="RefSeq" id="WP_347705573.1">
    <property type="nucleotide sequence ID" value="NZ_JBDPZD010000004.1"/>
</dbReference>
<dbReference type="SUPFAM" id="SSF53474">
    <property type="entry name" value="alpha/beta-Hydrolases"/>
    <property type="match status" value="1"/>
</dbReference>